<comment type="caution">
    <text evidence="3">The sequence shown here is derived from an EMBL/GenBank/DDBJ whole genome shotgun (WGS) entry which is preliminary data.</text>
</comment>
<protein>
    <recommendedName>
        <fullName evidence="2">Transposase Tnp1/En/Spm-like domain-containing protein</fullName>
    </recommendedName>
</protein>
<organism evidence="3">
    <name type="scientific">Sesamum latifolium</name>
    <dbReference type="NCBI Taxonomy" id="2727402"/>
    <lineage>
        <taxon>Eukaryota</taxon>
        <taxon>Viridiplantae</taxon>
        <taxon>Streptophyta</taxon>
        <taxon>Embryophyta</taxon>
        <taxon>Tracheophyta</taxon>
        <taxon>Spermatophyta</taxon>
        <taxon>Magnoliopsida</taxon>
        <taxon>eudicotyledons</taxon>
        <taxon>Gunneridae</taxon>
        <taxon>Pentapetalae</taxon>
        <taxon>asterids</taxon>
        <taxon>lamiids</taxon>
        <taxon>Lamiales</taxon>
        <taxon>Pedaliaceae</taxon>
        <taxon>Sesamum</taxon>
    </lineage>
</organism>
<feature type="non-terminal residue" evidence="3">
    <location>
        <position position="1"/>
    </location>
</feature>
<evidence type="ECO:0000313" key="3">
    <source>
        <dbReference type="EMBL" id="KAL0449140.1"/>
    </source>
</evidence>
<evidence type="ECO:0000259" key="2">
    <source>
        <dbReference type="Pfam" id="PF03017"/>
    </source>
</evidence>
<evidence type="ECO:0000256" key="1">
    <source>
        <dbReference type="SAM" id="MobiDB-lite"/>
    </source>
</evidence>
<dbReference type="EMBL" id="JACGWN010000005">
    <property type="protein sequence ID" value="KAL0449140.1"/>
    <property type="molecule type" value="Genomic_DNA"/>
</dbReference>
<dbReference type="InterPro" id="IPR004264">
    <property type="entry name" value="Transposase_23"/>
</dbReference>
<sequence>ADMSRGRKMVRGTTIGEIMLEMSHKADGGNVSNTTTRHIGMLEPQPSTKESSPPQPKSCKSQNFPMPPEQVVAINVDNRRNDNVYSCSRVQVGSNVILFYFEMPKEIVAEGTLLSIDSNEKIYEVALGYEFVKVVIRKAIKPHYLLLRPRKSVNTVQDAVGKSVAWSILT</sequence>
<dbReference type="Pfam" id="PF03017">
    <property type="entry name" value="Transposase_23"/>
    <property type="match status" value="1"/>
</dbReference>
<accession>A0AAW2X4Z6</accession>
<feature type="region of interest" description="Disordered" evidence="1">
    <location>
        <begin position="26"/>
        <end position="64"/>
    </location>
</feature>
<proteinExistence type="predicted"/>
<name>A0AAW2X4Z6_9LAMI</name>
<reference evidence="3" key="2">
    <citation type="journal article" date="2024" name="Plant">
        <title>Genomic evolution and insights into agronomic trait innovations of Sesamum species.</title>
        <authorList>
            <person name="Miao H."/>
            <person name="Wang L."/>
            <person name="Qu L."/>
            <person name="Liu H."/>
            <person name="Sun Y."/>
            <person name="Le M."/>
            <person name="Wang Q."/>
            <person name="Wei S."/>
            <person name="Zheng Y."/>
            <person name="Lin W."/>
            <person name="Duan Y."/>
            <person name="Cao H."/>
            <person name="Xiong S."/>
            <person name="Wang X."/>
            <person name="Wei L."/>
            <person name="Li C."/>
            <person name="Ma Q."/>
            <person name="Ju M."/>
            <person name="Zhao R."/>
            <person name="Li G."/>
            <person name="Mu C."/>
            <person name="Tian Q."/>
            <person name="Mei H."/>
            <person name="Zhang T."/>
            <person name="Gao T."/>
            <person name="Zhang H."/>
        </authorList>
    </citation>
    <scope>NUCLEOTIDE SEQUENCE</scope>
    <source>
        <strain evidence="3">KEN1</strain>
    </source>
</reference>
<dbReference type="AlphaFoldDB" id="A0AAW2X4Z6"/>
<gene>
    <name evidence="3" type="ORF">Slati_1470400</name>
</gene>
<feature type="domain" description="Transposase Tnp1/En/Spm-like" evidence="2">
    <location>
        <begin position="96"/>
        <end position="160"/>
    </location>
</feature>
<reference evidence="3" key="1">
    <citation type="submission" date="2020-06" db="EMBL/GenBank/DDBJ databases">
        <authorList>
            <person name="Li T."/>
            <person name="Hu X."/>
            <person name="Zhang T."/>
            <person name="Song X."/>
            <person name="Zhang H."/>
            <person name="Dai N."/>
            <person name="Sheng W."/>
            <person name="Hou X."/>
            <person name="Wei L."/>
        </authorList>
    </citation>
    <scope>NUCLEOTIDE SEQUENCE</scope>
    <source>
        <strain evidence="3">KEN1</strain>
        <tissue evidence="3">Leaf</tissue>
    </source>
</reference>